<organism evidence="2 3">
    <name type="scientific">Rhynchospora tenuis</name>
    <dbReference type="NCBI Taxonomy" id="198213"/>
    <lineage>
        <taxon>Eukaryota</taxon>
        <taxon>Viridiplantae</taxon>
        <taxon>Streptophyta</taxon>
        <taxon>Embryophyta</taxon>
        <taxon>Tracheophyta</taxon>
        <taxon>Spermatophyta</taxon>
        <taxon>Magnoliopsida</taxon>
        <taxon>Liliopsida</taxon>
        <taxon>Poales</taxon>
        <taxon>Cyperaceae</taxon>
        <taxon>Cyperoideae</taxon>
        <taxon>Rhynchosporeae</taxon>
        <taxon>Rhynchospora</taxon>
    </lineage>
</organism>
<evidence type="ECO:0000259" key="1">
    <source>
        <dbReference type="Pfam" id="PF25372"/>
    </source>
</evidence>
<sequence length="361" mass="39791">MNIVHVSNGEGVNGSGVGKGSGNTYSLLVEKIKDLNAESSFLCFSSLLVSKPIFPMTMLMRRMLCPTSFLKLFLCSSIQHLNAPRDSCRKAGPHTGNRGNGILEKTYRRLKILFVGRVYSFLDLRRSRGALCLSSLMAKETEAEIERLPIDLLAYTFFLLPSFRDLALASGVCKKWRWAALESLAGRERLSFADQRMDDESTARLVCAADNLKELNISRSCWGCRITDEGLFKISSAKCIGKLTSISLWGMAGITDLGVINLVSKAYSLQHLNIGGTFITDDSLYAIANHCPNLKTIILWSCRQVTESGLIALVNKCRKLESINVGGMRVPLDCFTGLRIISPALQIKSVSQHLNISTQVV</sequence>
<dbReference type="SMART" id="SM00367">
    <property type="entry name" value="LRR_CC"/>
    <property type="match status" value="4"/>
</dbReference>
<gene>
    <name evidence="2" type="ORF">LUZ61_002725</name>
</gene>
<feature type="domain" description="F-box/LRR-repeat protein 15-like leucin rich repeat" evidence="1">
    <location>
        <begin position="208"/>
        <end position="329"/>
    </location>
</feature>
<dbReference type="AlphaFoldDB" id="A0AAD5ZJF7"/>
<protein>
    <recommendedName>
        <fullName evidence="1">F-box/LRR-repeat protein 15-like leucin rich repeat domain-containing protein</fullName>
    </recommendedName>
</protein>
<name>A0AAD5ZJF7_9POAL</name>
<keyword evidence="3" id="KW-1185">Reference proteome</keyword>
<dbReference type="InterPro" id="IPR057207">
    <property type="entry name" value="FBXL15_LRR"/>
</dbReference>
<evidence type="ECO:0000313" key="2">
    <source>
        <dbReference type="EMBL" id="KAJ3699020.1"/>
    </source>
</evidence>
<dbReference type="GO" id="GO:0019005">
    <property type="term" value="C:SCF ubiquitin ligase complex"/>
    <property type="evidence" value="ECO:0007669"/>
    <property type="project" value="TreeGrafter"/>
</dbReference>
<dbReference type="PANTHER" id="PTHR13318">
    <property type="entry name" value="PARTNER OF PAIRED, ISOFORM B-RELATED"/>
    <property type="match status" value="1"/>
</dbReference>
<dbReference type="GO" id="GO:0031146">
    <property type="term" value="P:SCF-dependent proteasomal ubiquitin-dependent protein catabolic process"/>
    <property type="evidence" value="ECO:0007669"/>
    <property type="project" value="TreeGrafter"/>
</dbReference>
<dbReference type="SUPFAM" id="SSF52047">
    <property type="entry name" value="RNI-like"/>
    <property type="match status" value="1"/>
</dbReference>
<proteinExistence type="predicted"/>
<dbReference type="EMBL" id="JAMRDG010000001">
    <property type="protein sequence ID" value="KAJ3699020.1"/>
    <property type="molecule type" value="Genomic_DNA"/>
</dbReference>
<dbReference type="FunFam" id="3.80.10.10:FF:000925">
    <property type="entry name" value="F-box protein At5g67140"/>
    <property type="match status" value="1"/>
</dbReference>
<reference evidence="2 3" key="1">
    <citation type="journal article" date="2022" name="Cell">
        <title>Repeat-based holocentromeres influence genome architecture and karyotype evolution.</title>
        <authorList>
            <person name="Hofstatter P.G."/>
            <person name="Thangavel G."/>
            <person name="Lux T."/>
            <person name="Neumann P."/>
            <person name="Vondrak T."/>
            <person name="Novak P."/>
            <person name="Zhang M."/>
            <person name="Costa L."/>
            <person name="Castellani M."/>
            <person name="Scott A."/>
            <person name="Toegelov H."/>
            <person name="Fuchs J."/>
            <person name="Mata-Sucre Y."/>
            <person name="Dias Y."/>
            <person name="Vanzela A.L.L."/>
            <person name="Huettel B."/>
            <person name="Almeida C.C.S."/>
            <person name="Simkova H."/>
            <person name="Souza G."/>
            <person name="Pedrosa-Harand A."/>
            <person name="Macas J."/>
            <person name="Mayer K.F.X."/>
            <person name="Houben A."/>
            <person name="Marques A."/>
        </authorList>
    </citation>
    <scope>NUCLEOTIDE SEQUENCE [LARGE SCALE GENOMIC DNA]</scope>
    <source>
        <strain evidence="2">RhyTen1mFocal</strain>
    </source>
</reference>
<dbReference type="Proteomes" id="UP001210211">
    <property type="component" value="Unassembled WGS sequence"/>
</dbReference>
<dbReference type="Pfam" id="PF25372">
    <property type="entry name" value="DUF7885"/>
    <property type="match status" value="1"/>
</dbReference>
<dbReference type="Gene3D" id="3.80.10.10">
    <property type="entry name" value="Ribonuclease Inhibitor"/>
    <property type="match status" value="1"/>
</dbReference>
<comment type="caution">
    <text evidence="2">The sequence shown here is derived from an EMBL/GenBank/DDBJ whole genome shotgun (WGS) entry which is preliminary data.</text>
</comment>
<dbReference type="InterPro" id="IPR006553">
    <property type="entry name" value="Leu-rich_rpt_Cys-con_subtyp"/>
</dbReference>
<dbReference type="InterPro" id="IPR032675">
    <property type="entry name" value="LRR_dom_sf"/>
</dbReference>
<dbReference type="PANTHER" id="PTHR13318:SF95">
    <property type="entry name" value="F-BOX PROTEIN YLR352W"/>
    <property type="match status" value="1"/>
</dbReference>
<accession>A0AAD5ZJF7</accession>
<evidence type="ECO:0000313" key="3">
    <source>
        <dbReference type="Proteomes" id="UP001210211"/>
    </source>
</evidence>